<dbReference type="PANTHER" id="PTHR11829:SF343">
    <property type="entry name" value="FORK-HEAD DOMAIN-CONTAINING PROTEIN"/>
    <property type="match status" value="1"/>
</dbReference>
<accession>A0A9P4WAG4</accession>
<evidence type="ECO:0000256" key="2">
    <source>
        <dbReference type="PROSITE-ProRule" id="PRU00089"/>
    </source>
</evidence>
<evidence type="ECO:0000313" key="6">
    <source>
        <dbReference type="Proteomes" id="UP000801428"/>
    </source>
</evidence>
<name>A0A9P4WAG4_CURKU</name>
<dbReference type="PRINTS" id="PR00053">
    <property type="entry name" value="FORKHEAD"/>
</dbReference>
<protein>
    <recommendedName>
        <fullName evidence="4">Fork-head domain-containing protein</fullName>
    </recommendedName>
</protein>
<evidence type="ECO:0000256" key="1">
    <source>
        <dbReference type="ARBA" id="ARBA00023125"/>
    </source>
</evidence>
<evidence type="ECO:0000313" key="5">
    <source>
        <dbReference type="EMBL" id="KAF2999697.1"/>
    </source>
</evidence>
<dbReference type="SUPFAM" id="SSF46785">
    <property type="entry name" value="Winged helix' DNA-binding domain"/>
    <property type="match status" value="1"/>
</dbReference>
<evidence type="ECO:0000259" key="4">
    <source>
        <dbReference type="PROSITE" id="PS50039"/>
    </source>
</evidence>
<dbReference type="InterPro" id="IPR036388">
    <property type="entry name" value="WH-like_DNA-bd_sf"/>
</dbReference>
<comment type="caution">
    <text evidence="5">The sequence shown here is derived from an EMBL/GenBank/DDBJ whole genome shotgun (WGS) entry which is preliminary data.</text>
</comment>
<feature type="compositionally biased region" description="Basic and acidic residues" evidence="3">
    <location>
        <begin position="39"/>
        <end position="65"/>
    </location>
</feature>
<evidence type="ECO:0000256" key="3">
    <source>
        <dbReference type="SAM" id="MobiDB-lite"/>
    </source>
</evidence>
<dbReference type="CDD" id="cd00059">
    <property type="entry name" value="FH_FOX"/>
    <property type="match status" value="1"/>
</dbReference>
<dbReference type="InterPro" id="IPR001766">
    <property type="entry name" value="Fork_head_dom"/>
</dbReference>
<feature type="DNA-binding region" description="Fork-head" evidence="2">
    <location>
        <begin position="115"/>
        <end position="192"/>
    </location>
</feature>
<organism evidence="5 6">
    <name type="scientific">Curvularia kusanoi</name>
    <name type="common">Cochliobolus kusanoi</name>
    <dbReference type="NCBI Taxonomy" id="90978"/>
    <lineage>
        <taxon>Eukaryota</taxon>
        <taxon>Fungi</taxon>
        <taxon>Dikarya</taxon>
        <taxon>Ascomycota</taxon>
        <taxon>Pezizomycotina</taxon>
        <taxon>Dothideomycetes</taxon>
        <taxon>Pleosporomycetidae</taxon>
        <taxon>Pleosporales</taxon>
        <taxon>Pleosporineae</taxon>
        <taxon>Pleosporaceae</taxon>
        <taxon>Curvularia</taxon>
    </lineage>
</organism>
<reference evidence="5" key="1">
    <citation type="submission" date="2019-04" db="EMBL/GenBank/DDBJ databases">
        <title>Sequencing of skin fungus with MAO and IRED activity.</title>
        <authorList>
            <person name="Marsaioli A.J."/>
            <person name="Bonatto J.M.C."/>
            <person name="Reis Junior O."/>
        </authorList>
    </citation>
    <scope>NUCLEOTIDE SEQUENCE</scope>
    <source>
        <strain evidence="5">30M1</strain>
    </source>
</reference>
<dbReference type="PROSITE" id="PS50039">
    <property type="entry name" value="FORK_HEAD_3"/>
    <property type="match status" value="1"/>
</dbReference>
<sequence length="463" mass="52651">MLGQPLPSERLSRFSSSLSWANIRPDDQIESAKNPAKGVEGRPLERESSEPRIPDSYLSKRDPSVERFPSLDGPVEEYVRSSKKQKAAEETKVEESEGLLPELDKTPFVEIDVDKPPYSNIMLIIMAIRSAPNERLTLTQIYEWIENRFGFYRNQTQIGWQNNIRHSLTSGKFFSRQKRPKDDPGKGPYWVIRWERDLQRLRLAGAGLDTRDLPMHDDDPVFEDVAPDTGRHAGEEDLQDSEAVSECSYWNDHVEIWAANERIGHVEKSYDVEVGLYPDGFKYDCALIKPQNASFIQDVKSPIADMGWLSRDSWSSLRQQTSTVKILGRTESHRNAKSVKCHLCSDVLIVGEGIFLNQTMAAGKPLKDHSRSTWESLVSRAVLYRVSPDFDPPTGYSGIALTRPAPTNAPDAKQSTKLDMQRYSVPCIEKHCIRFLNFVRKFSWDANALACGGTKCTWKREQL</sequence>
<feature type="region of interest" description="Disordered" evidence="3">
    <location>
        <begin position="23"/>
        <end position="73"/>
    </location>
</feature>
<keyword evidence="6" id="KW-1185">Reference proteome</keyword>
<comment type="subcellular location">
    <subcellularLocation>
        <location evidence="2">Nucleus</location>
    </subcellularLocation>
</comment>
<dbReference type="Pfam" id="PF00250">
    <property type="entry name" value="Forkhead"/>
    <property type="match status" value="1"/>
</dbReference>
<dbReference type="InterPro" id="IPR036390">
    <property type="entry name" value="WH_DNA-bd_sf"/>
</dbReference>
<dbReference type="OrthoDB" id="5384519at2759"/>
<dbReference type="InterPro" id="IPR050211">
    <property type="entry name" value="FOX_domain-containing"/>
</dbReference>
<dbReference type="AlphaFoldDB" id="A0A9P4WAG4"/>
<dbReference type="Gene3D" id="1.10.10.10">
    <property type="entry name" value="Winged helix-like DNA-binding domain superfamily/Winged helix DNA-binding domain"/>
    <property type="match status" value="1"/>
</dbReference>
<dbReference type="Proteomes" id="UP000801428">
    <property type="component" value="Unassembled WGS sequence"/>
</dbReference>
<dbReference type="GO" id="GO:0000981">
    <property type="term" value="F:DNA-binding transcription factor activity, RNA polymerase II-specific"/>
    <property type="evidence" value="ECO:0007669"/>
    <property type="project" value="TreeGrafter"/>
</dbReference>
<dbReference type="GO" id="GO:0005634">
    <property type="term" value="C:nucleus"/>
    <property type="evidence" value="ECO:0007669"/>
    <property type="project" value="UniProtKB-SubCell"/>
</dbReference>
<keyword evidence="2" id="KW-0539">Nucleus</keyword>
<dbReference type="PANTHER" id="PTHR11829">
    <property type="entry name" value="FORKHEAD BOX PROTEIN"/>
    <property type="match status" value="1"/>
</dbReference>
<feature type="domain" description="Fork-head" evidence="4">
    <location>
        <begin position="115"/>
        <end position="192"/>
    </location>
</feature>
<dbReference type="GO" id="GO:0000978">
    <property type="term" value="F:RNA polymerase II cis-regulatory region sequence-specific DNA binding"/>
    <property type="evidence" value="ECO:0007669"/>
    <property type="project" value="TreeGrafter"/>
</dbReference>
<dbReference type="SMART" id="SM00339">
    <property type="entry name" value="FH"/>
    <property type="match status" value="1"/>
</dbReference>
<proteinExistence type="predicted"/>
<dbReference type="EMBL" id="SWKU01000016">
    <property type="protein sequence ID" value="KAF2999697.1"/>
    <property type="molecule type" value="Genomic_DNA"/>
</dbReference>
<gene>
    <name evidence="5" type="ORF">E8E13_002760</name>
</gene>
<keyword evidence="1 2" id="KW-0238">DNA-binding</keyword>